<sequence>MPDIIWPQGLIKMNDRCYRLVFSKLRGMLDAVSETATGHSSAYHGETGPARALQSFALFSMRHAAFAALVLFALAPALSEAQIAPSGAHAPNVITTANGLPQVNVTKPSGAGVSLNTYSQFDVQKNGTILNNSPVIAGTQLAGQISGNPNFGPNDAAKIIVNQVNSNNPSQLRGYVEVAGKKADVVIANRSGICGRWRRLYQYRTWNFNDR</sequence>
<dbReference type="EMBL" id="JAYMRW010000001">
    <property type="protein sequence ID" value="MEM5446536.1"/>
    <property type="molecule type" value="Genomic_DNA"/>
</dbReference>
<dbReference type="SUPFAM" id="SSF51126">
    <property type="entry name" value="Pectin lyase-like"/>
    <property type="match status" value="1"/>
</dbReference>
<comment type="caution">
    <text evidence="2">The sequence shown here is derived from an EMBL/GenBank/DDBJ whole genome shotgun (WGS) entry which is preliminary data.</text>
</comment>
<dbReference type="NCBIfam" id="TIGR01901">
    <property type="entry name" value="adhes_NPXG"/>
    <property type="match status" value="1"/>
</dbReference>
<feature type="domain" description="Filamentous haemagglutinin FhaB/tRNA nuclease CdiA-like TPS" evidence="1">
    <location>
        <begin position="97"/>
        <end position="211"/>
    </location>
</feature>
<evidence type="ECO:0000259" key="1">
    <source>
        <dbReference type="SMART" id="SM00912"/>
    </source>
</evidence>
<organism evidence="2 3">
    <name type="scientific">Paraburkholderia guartelaensis</name>
    <dbReference type="NCBI Taxonomy" id="2546446"/>
    <lineage>
        <taxon>Bacteria</taxon>
        <taxon>Pseudomonadati</taxon>
        <taxon>Pseudomonadota</taxon>
        <taxon>Betaproteobacteria</taxon>
        <taxon>Burkholderiales</taxon>
        <taxon>Burkholderiaceae</taxon>
        <taxon>Paraburkholderia</taxon>
    </lineage>
</organism>
<dbReference type="InterPro" id="IPR011050">
    <property type="entry name" value="Pectin_lyase_fold/virulence"/>
</dbReference>
<reference evidence="2 3" key="1">
    <citation type="submission" date="2024-01" db="EMBL/GenBank/DDBJ databases">
        <title>The diversity of rhizobia nodulating Mimosa spp. in eleven states of Brazil covering several biomes is determined by host plant, location, and edaphic factors.</title>
        <authorList>
            <person name="Rouws L."/>
            <person name="Barauna A."/>
            <person name="Beukes C."/>
            <person name="De Faria S.M."/>
            <person name="Gross E."/>
            <person name="Dos Reis Junior F.B."/>
            <person name="Simon M."/>
            <person name="Maluk M."/>
            <person name="Odee D.W."/>
            <person name="Kenicer G."/>
            <person name="Young J.P.W."/>
            <person name="Reis V.M."/>
            <person name="Zilli J."/>
            <person name="James E.K."/>
        </authorList>
    </citation>
    <scope>NUCLEOTIDE SEQUENCE [LARGE SCALE GENOMIC DNA]</scope>
    <source>
        <strain evidence="2 3">JPY164</strain>
    </source>
</reference>
<dbReference type="SMART" id="SM00912">
    <property type="entry name" value="Haemagg_act"/>
    <property type="match status" value="1"/>
</dbReference>
<evidence type="ECO:0000313" key="2">
    <source>
        <dbReference type="EMBL" id="MEM5446536.1"/>
    </source>
</evidence>
<dbReference type="InterPro" id="IPR012334">
    <property type="entry name" value="Pectin_lyas_fold"/>
</dbReference>
<evidence type="ECO:0000313" key="3">
    <source>
        <dbReference type="Proteomes" id="UP001390669"/>
    </source>
</evidence>
<proteinExistence type="predicted"/>
<accession>A0ABU9S574</accession>
<dbReference type="Pfam" id="PF05860">
    <property type="entry name" value="TPS"/>
    <property type="match status" value="1"/>
</dbReference>
<dbReference type="InterPro" id="IPR024973">
    <property type="entry name" value="ESPR"/>
</dbReference>
<dbReference type="Pfam" id="PF13018">
    <property type="entry name" value="ESPR"/>
    <property type="match status" value="1"/>
</dbReference>
<protein>
    <submittedName>
        <fullName evidence="2">Filamentous hemagglutinin N-terminal domain-containing protein</fullName>
    </submittedName>
</protein>
<dbReference type="Gene3D" id="2.160.20.10">
    <property type="entry name" value="Single-stranded right-handed beta-helix, Pectin lyase-like"/>
    <property type="match status" value="1"/>
</dbReference>
<keyword evidence="3" id="KW-1185">Reference proteome</keyword>
<gene>
    <name evidence="2" type="ORF">VSR33_03410</name>
</gene>
<dbReference type="Proteomes" id="UP001390669">
    <property type="component" value="Unassembled WGS sequence"/>
</dbReference>
<name>A0ABU9S574_9BURK</name>
<dbReference type="RefSeq" id="WP_406951333.1">
    <property type="nucleotide sequence ID" value="NZ_JAYMRW010000001.1"/>
</dbReference>
<dbReference type="InterPro" id="IPR008638">
    <property type="entry name" value="FhaB/CdiA-like_TPS"/>
</dbReference>